<evidence type="ECO:0000256" key="1">
    <source>
        <dbReference type="PROSITE-ProRule" id="PRU00169"/>
    </source>
</evidence>
<dbReference type="GO" id="GO:0000160">
    <property type="term" value="P:phosphorelay signal transduction system"/>
    <property type="evidence" value="ECO:0007669"/>
    <property type="project" value="InterPro"/>
</dbReference>
<dbReference type="SUPFAM" id="SSF52172">
    <property type="entry name" value="CheY-like"/>
    <property type="match status" value="1"/>
</dbReference>
<evidence type="ECO:0000313" key="4">
    <source>
        <dbReference type="Proteomes" id="UP000035100"/>
    </source>
</evidence>
<dbReference type="Proteomes" id="UP000035100">
    <property type="component" value="Unassembled WGS sequence"/>
</dbReference>
<dbReference type="InterPro" id="IPR011006">
    <property type="entry name" value="CheY-like_superfamily"/>
</dbReference>
<dbReference type="RefSeq" id="WP_018301609.1">
    <property type="nucleotide sequence ID" value="NZ_KB902277.1"/>
</dbReference>
<dbReference type="PANTHER" id="PTHR44520:SF2">
    <property type="entry name" value="RESPONSE REGULATOR RCP1"/>
    <property type="match status" value="1"/>
</dbReference>
<dbReference type="SMART" id="SM00448">
    <property type="entry name" value="REC"/>
    <property type="match status" value="1"/>
</dbReference>
<dbReference type="Pfam" id="PF00072">
    <property type="entry name" value="Response_reg"/>
    <property type="match status" value="1"/>
</dbReference>
<dbReference type="OrthoDB" id="9793549at2"/>
<dbReference type="AlphaFoldDB" id="A0A0D0PBX9"/>
<evidence type="ECO:0000259" key="2">
    <source>
        <dbReference type="PROSITE" id="PS50110"/>
    </source>
</evidence>
<feature type="domain" description="Response regulatory" evidence="2">
    <location>
        <begin position="8"/>
        <end position="132"/>
    </location>
</feature>
<accession>A0A0D0PBX9</accession>
<dbReference type="Gene3D" id="3.40.50.2300">
    <property type="match status" value="1"/>
</dbReference>
<dbReference type="CDD" id="cd17557">
    <property type="entry name" value="REC_Rcp-like"/>
    <property type="match status" value="1"/>
</dbReference>
<comment type="caution">
    <text evidence="3">The sequence shown here is derived from an EMBL/GenBank/DDBJ whole genome shotgun (WGS) entry which is preliminary data.</text>
</comment>
<gene>
    <name evidence="3" type="ORF">Wenmar_02714</name>
</gene>
<dbReference type="InterPro" id="IPR001789">
    <property type="entry name" value="Sig_transdc_resp-reg_receiver"/>
</dbReference>
<evidence type="ECO:0000313" key="3">
    <source>
        <dbReference type="EMBL" id="KIQ68981.1"/>
    </source>
</evidence>
<sequence>MMDSDDVTFLIVDDDDVSVMAVERAIRRLRLTNPIERARDGAEALDRLRAEGADRVRRPYIILLDLHMPRMTGLEFLGHVRRDALLRGSVVFMMTTSDAPSDIARAYDKMVAGYIIKDDAVGSMKSAMEMLGAYISIVRLPAAEAATLKHETRGQIDAHIAAG</sequence>
<feature type="modified residue" description="4-aspartylphosphate" evidence="1">
    <location>
        <position position="65"/>
    </location>
</feature>
<proteinExistence type="predicted"/>
<dbReference type="PANTHER" id="PTHR44520">
    <property type="entry name" value="RESPONSE REGULATOR RCP1-RELATED"/>
    <property type="match status" value="1"/>
</dbReference>
<keyword evidence="1" id="KW-0597">Phosphoprotein</keyword>
<keyword evidence="4" id="KW-1185">Reference proteome</keyword>
<dbReference type="EMBL" id="AONG01000012">
    <property type="protein sequence ID" value="KIQ68981.1"/>
    <property type="molecule type" value="Genomic_DNA"/>
</dbReference>
<reference evidence="3 4" key="1">
    <citation type="submission" date="2013-01" db="EMBL/GenBank/DDBJ databases">
        <authorList>
            <person name="Fiebig A."/>
            <person name="Goeker M."/>
            <person name="Klenk H.-P.P."/>
        </authorList>
    </citation>
    <scope>NUCLEOTIDE SEQUENCE [LARGE SCALE GENOMIC DNA]</scope>
    <source>
        <strain evidence="3 4">DSM 24838</strain>
    </source>
</reference>
<dbReference type="STRING" id="1123501.Wenmar_02714"/>
<protein>
    <submittedName>
        <fullName evidence="3">Response regulator</fullName>
    </submittedName>
</protein>
<name>A0A0D0PBX9_9RHOB</name>
<dbReference type="InterPro" id="IPR052893">
    <property type="entry name" value="TCS_response_regulator"/>
</dbReference>
<dbReference type="eggNOG" id="COG0784">
    <property type="taxonomic scope" value="Bacteria"/>
</dbReference>
<dbReference type="PROSITE" id="PS50110">
    <property type="entry name" value="RESPONSE_REGULATORY"/>
    <property type="match status" value="1"/>
</dbReference>
<organism evidence="3 4">
    <name type="scientific">Wenxinia marina DSM 24838</name>
    <dbReference type="NCBI Taxonomy" id="1123501"/>
    <lineage>
        <taxon>Bacteria</taxon>
        <taxon>Pseudomonadati</taxon>
        <taxon>Pseudomonadota</taxon>
        <taxon>Alphaproteobacteria</taxon>
        <taxon>Rhodobacterales</taxon>
        <taxon>Roseobacteraceae</taxon>
        <taxon>Wenxinia</taxon>
    </lineage>
</organism>